<name>A7E451_SCLS1</name>
<proteinExistence type="predicted"/>
<dbReference type="HOGENOM" id="CLU_2832702_0_0_1"/>
<dbReference type="RefSeq" id="XP_001597987.1">
    <property type="nucleotide sequence ID" value="XM_001597937.1"/>
</dbReference>
<evidence type="ECO:0000313" key="3">
    <source>
        <dbReference type="Proteomes" id="UP000001312"/>
    </source>
</evidence>
<protein>
    <submittedName>
        <fullName evidence="2">Uncharacterized protein</fullName>
    </submittedName>
</protein>
<accession>A7E451</accession>
<feature type="region of interest" description="Disordered" evidence="1">
    <location>
        <begin position="1"/>
        <end position="22"/>
    </location>
</feature>
<sequence>MAQRYSIEFAKPDSSHGPPWLNKISPPLDSQSHLAIVIRKLSSSQNCKPGLRLEGFLLFFLLSNSA</sequence>
<dbReference type="EMBL" id="CH476621">
    <property type="protein sequence ID" value="EDN90673.1"/>
    <property type="molecule type" value="Genomic_DNA"/>
</dbReference>
<dbReference type="Proteomes" id="UP000001312">
    <property type="component" value="Unassembled WGS sequence"/>
</dbReference>
<gene>
    <name evidence="2" type="ORF">SS1G_00073</name>
</gene>
<dbReference type="AlphaFoldDB" id="A7E451"/>
<dbReference type="InParanoid" id="A7E451"/>
<dbReference type="GeneID" id="5494658"/>
<evidence type="ECO:0000256" key="1">
    <source>
        <dbReference type="SAM" id="MobiDB-lite"/>
    </source>
</evidence>
<evidence type="ECO:0000313" key="2">
    <source>
        <dbReference type="EMBL" id="EDN90673.1"/>
    </source>
</evidence>
<organism evidence="2 3">
    <name type="scientific">Sclerotinia sclerotiorum (strain ATCC 18683 / 1980 / Ss-1)</name>
    <name type="common">White mold</name>
    <name type="synonym">Whetzelinia sclerotiorum</name>
    <dbReference type="NCBI Taxonomy" id="665079"/>
    <lineage>
        <taxon>Eukaryota</taxon>
        <taxon>Fungi</taxon>
        <taxon>Dikarya</taxon>
        <taxon>Ascomycota</taxon>
        <taxon>Pezizomycotina</taxon>
        <taxon>Leotiomycetes</taxon>
        <taxon>Helotiales</taxon>
        <taxon>Sclerotiniaceae</taxon>
        <taxon>Sclerotinia</taxon>
    </lineage>
</organism>
<keyword evidence="3" id="KW-1185">Reference proteome</keyword>
<reference evidence="3" key="1">
    <citation type="journal article" date="2011" name="PLoS Genet.">
        <title>Genomic analysis of the necrotrophic fungal pathogens Sclerotinia sclerotiorum and Botrytis cinerea.</title>
        <authorList>
            <person name="Amselem J."/>
            <person name="Cuomo C.A."/>
            <person name="van Kan J.A."/>
            <person name="Viaud M."/>
            <person name="Benito E.P."/>
            <person name="Couloux A."/>
            <person name="Coutinho P.M."/>
            <person name="de Vries R.P."/>
            <person name="Dyer P.S."/>
            <person name="Fillinger S."/>
            <person name="Fournier E."/>
            <person name="Gout L."/>
            <person name="Hahn M."/>
            <person name="Kohn L."/>
            <person name="Lapalu N."/>
            <person name="Plummer K.M."/>
            <person name="Pradier J.M."/>
            <person name="Quevillon E."/>
            <person name="Sharon A."/>
            <person name="Simon A."/>
            <person name="ten Have A."/>
            <person name="Tudzynski B."/>
            <person name="Tudzynski P."/>
            <person name="Wincker P."/>
            <person name="Andrew M."/>
            <person name="Anthouard V."/>
            <person name="Beever R.E."/>
            <person name="Beffa R."/>
            <person name="Benoit I."/>
            <person name="Bouzid O."/>
            <person name="Brault B."/>
            <person name="Chen Z."/>
            <person name="Choquer M."/>
            <person name="Collemare J."/>
            <person name="Cotton P."/>
            <person name="Danchin E.G."/>
            <person name="Da Silva C."/>
            <person name="Gautier A."/>
            <person name="Giraud C."/>
            <person name="Giraud T."/>
            <person name="Gonzalez C."/>
            <person name="Grossetete S."/>
            <person name="Guldener U."/>
            <person name="Henrissat B."/>
            <person name="Howlett B.J."/>
            <person name="Kodira C."/>
            <person name="Kretschmer M."/>
            <person name="Lappartient A."/>
            <person name="Leroch M."/>
            <person name="Levis C."/>
            <person name="Mauceli E."/>
            <person name="Neuveglise C."/>
            <person name="Oeser B."/>
            <person name="Pearson M."/>
            <person name="Poulain J."/>
            <person name="Poussereau N."/>
            <person name="Quesneville H."/>
            <person name="Rascle C."/>
            <person name="Schumacher J."/>
            <person name="Segurens B."/>
            <person name="Sexton A."/>
            <person name="Silva E."/>
            <person name="Sirven C."/>
            <person name="Soanes D.M."/>
            <person name="Talbot N.J."/>
            <person name="Templeton M."/>
            <person name="Yandava C."/>
            <person name="Yarden O."/>
            <person name="Zeng Q."/>
            <person name="Rollins J.A."/>
            <person name="Lebrun M.H."/>
            <person name="Dickman M."/>
        </authorList>
    </citation>
    <scope>NUCLEOTIDE SEQUENCE [LARGE SCALE GENOMIC DNA]</scope>
    <source>
        <strain evidence="3">ATCC 18683 / 1980 / Ss-1</strain>
    </source>
</reference>
<dbReference type="KEGG" id="ssl:SS1G_00073"/>